<evidence type="ECO:0000256" key="5">
    <source>
        <dbReference type="SAM" id="MobiDB-lite"/>
    </source>
</evidence>
<dbReference type="PROSITE" id="PS51123">
    <property type="entry name" value="OMPA_2"/>
    <property type="match status" value="1"/>
</dbReference>
<dbReference type="Proteomes" id="UP000298179">
    <property type="component" value="Unassembled WGS sequence"/>
</dbReference>
<dbReference type="AlphaFoldDB" id="A0A4Y8RA96"/>
<keyword evidence="3" id="KW-0998">Cell outer membrane</keyword>
<feature type="domain" description="OmpA-like" evidence="6">
    <location>
        <begin position="179"/>
        <end position="301"/>
    </location>
</feature>
<dbReference type="Gene3D" id="3.30.1330.60">
    <property type="entry name" value="OmpA-like domain"/>
    <property type="match status" value="1"/>
</dbReference>
<keyword evidence="8" id="KW-1185">Reference proteome</keyword>
<sequence length="421" mass="45196">MLRPPPPRPSRRPTPNRPTPSRPAPASRPLPPVRTRRSGKAIRPDPTTTSSASEAERNALGFPLPSGQPINRIRRLKEMAKMTGSTVGTNGAGSGARPARRHGRTRLARLLLAALMASAAPALVGAGSPAMAQQTKGAMSERAERIIRTLKPAARSRYSDAAYANRIIEMEIPLPDRGVKKVILNYNHSVDLAVYYNFDSFDITPETAEVLDDLGYALEASELEGGQYLVAGHTDSTGKEGYNQWLSESRALSAKRYLVKNFRIDPDRLIVVGFGETRLADRKRPRDGINRRVEITLIEDGYSGPTSERFEAPRPTYRKGAAPSAEDLGLAAYDAGPGPAAVDCEGTEGIADPRPADTGLDDFGNRPTPVPCGDIRRSQPEPVAVEAPEPDPDPAPKADATTPVARPPASPADNQNSAIAN</sequence>
<evidence type="ECO:0000259" key="6">
    <source>
        <dbReference type="PROSITE" id="PS51123"/>
    </source>
</evidence>
<dbReference type="PANTHER" id="PTHR30329">
    <property type="entry name" value="STATOR ELEMENT OF FLAGELLAR MOTOR COMPLEX"/>
    <property type="match status" value="1"/>
</dbReference>
<dbReference type="PANTHER" id="PTHR30329:SF21">
    <property type="entry name" value="LIPOPROTEIN YIAD-RELATED"/>
    <property type="match status" value="1"/>
</dbReference>
<feature type="region of interest" description="Disordered" evidence="5">
    <location>
        <begin position="343"/>
        <end position="421"/>
    </location>
</feature>
<accession>A0A4Y8RA96</accession>
<gene>
    <name evidence="7" type="ORF">E3C22_20935</name>
</gene>
<reference evidence="7 8" key="1">
    <citation type="submission" date="2019-03" db="EMBL/GenBank/DDBJ databases">
        <title>Jiella endophytica sp. nov., a novel endophytic bacterium isolated from root of Ficus microcarpa Linn. f.</title>
        <authorList>
            <person name="Tuo L."/>
        </authorList>
    </citation>
    <scope>NUCLEOTIDE SEQUENCE [LARGE SCALE GENOMIC DNA]</scope>
    <source>
        <strain evidence="7 8">CBS5Q-3</strain>
    </source>
</reference>
<dbReference type="InterPro" id="IPR006664">
    <property type="entry name" value="OMP_bac"/>
</dbReference>
<name>A0A4Y8RA96_9HYPH</name>
<protein>
    <recommendedName>
        <fullName evidence="6">OmpA-like domain-containing protein</fullName>
    </recommendedName>
</protein>
<dbReference type="GO" id="GO:0009279">
    <property type="term" value="C:cell outer membrane"/>
    <property type="evidence" value="ECO:0007669"/>
    <property type="project" value="UniProtKB-SubCell"/>
</dbReference>
<dbReference type="CDD" id="cd07185">
    <property type="entry name" value="OmpA_C-like"/>
    <property type="match status" value="1"/>
</dbReference>
<dbReference type="SUPFAM" id="SSF103088">
    <property type="entry name" value="OmpA-like"/>
    <property type="match status" value="1"/>
</dbReference>
<evidence type="ECO:0000313" key="8">
    <source>
        <dbReference type="Proteomes" id="UP000298179"/>
    </source>
</evidence>
<evidence type="ECO:0000256" key="3">
    <source>
        <dbReference type="ARBA" id="ARBA00023237"/>
    </source>
</evidence>
<dbReference type="EMBL" id="SOZD01000008">
    <property type="protein sequence ID" value="TFF18695.1"/>
    <property type="molecule type" value="Genomic_DNA"/>
</dbReference>
<feature type="region of interest" description="Disordered" evidence="5">
    <location>
        <begin position="1"/>
        <end position="69"/>
    </location>
</feature>
<dbReference type="OrthoDB" id="9814546at2"/>
<evidence type="ECO:0000256" key="4">
    <source>
        <dbReference type="PROSITE-ProRule" id="PRU00473"/>
    </source>
</evidence>
<comment type="caution">
    <text evidence="7">The sequence shown here is derived from an EMBL/GenBank/DDBJ whole genome shotgun (WGS) entry which is preliminary data.</text>
</comment>
<keyword evidence="2 4" id="KW-0472">Membrane</keyword>
<evidence type="ECO:0000313" key="7">
    <source>
        <dbReference type="EMBL" id="TFF18695.1"/>
    </source>
</evidence>
<feature type="compositionally biased region" description="Polar residues" evidence="5">
    <location>
        <begin position="412"/>
        <end position="421"/>
    </location>
</feature>
<feature type="compositionally biased region" description="Pro residues" evidence="5">
    <location>
        <begin position="15"/>
        <end position="32"/>
    </location>
</feature>
<dbReference type="PRINTS" id="PR01021">
    <property type="entry name" value="OMPADOMAIN"/>
</dbReference>
<dbReference type="InterPro" id="IPR050330">
    <property type="entry name" value="Bact_OuterMem_StrucFunc"/>
</dbReference>
<feature type="region of interest" description="Disordered" evidence="5">
    <location>
        <begin position="304"/>
        <end position="323"/>
    </location>
</feature>
<comment type="subcellular location">
    <subcellularLocation>
        <location evidence="1">Cell outer membrane</location>
    </subcellularLocation>
</comment>
<proteinExistence type="predicted"/>
<organism evidence="7 8">
    <name type="scientific">Jiella endophytica</name>
    <dbReference type="NCBI Taxonomy" id="2558362"/>
    <lineage>
        <taxon>Bacteria</taxon>
        <taxon>Pseudomonadati</taxon>
        <taxon>Pseudomonadota</taxon>
        <taxon>Alphaproteobacteria</taxon>
        <taxon>Hyphomicrobiales</taxon>
        <taxon>Aurantimonadaceae</taxon>
        <taxon>Jiella</taxon>
    </lineage>
</organism>
<dbReference type="InterPro" id="IPR006665">
    <property type="entry name" value="OmpA-like"/>
</dbReference>
<evidence type="ECO:0000256" key="2">
    <source>
        <dbReference type="ARBA" id="ARBA00023136"/>
    </source>
</evidence>
<dbReference type="InterPro" id="IPR036737">
    <property type="entry name" value="OmpA-like_sf"/>
</dbReference>
<dbReference type="Pfam" id="PF00691">
    <property type="entry name" value="OmpA"/>
    <property type="match status" value="1"/>
</dbReference>
<evidence type="ECO:0000256" key="1">
    <source>
        <dbReference type="ARBA" id="ARBA00004442"/>
    </source>
</evidence>